<evidence type="ECO:0000313" key="6">
    <source>
        <dbReference type="EMBL" id="RWS24164.1"/>
    </source>
</evidence>
<dbReference type="InterPro" id="IPR018114">
    <property type="entry name" value="TRYPSIN_HIS"/>
</dbReference>
<organism evidence="6 7">
    <name type="scientific">Leptotrombidium deliense</name>
    <dbReference type="NCBI Taxonomy" id="299467"/>
    <lineage>
        <taxon>Eukaryota</taxon>
        <taxon>Metazoa</taxon>
        <taxon>Ecdysozoa</taxon>
        <taxon>Arthropoda</taxon>
        <taxon>Chelicerata</taxon>
        <taxon>Arachnida</taxon>
        <taxon>Acari</taxon>
        <taxon>Acariformes</taxon>
        <taxon>Trombidiformes</taxon>
        <taxon>Prostigmata</taxon>
        <taxon>Anystina</taxon>
        <taxon>Parasitengona</taxon>
        <taxon>Trombiculoidea</taxon>
        <taxon>Trombiculidae</taxon>
        <taxon>Leptotrombidium</taxon>
    </lineage>
</organism>
<keyword evidence="2" id="KW-0378">Hydrolase</keyword>
<name>A0A443S9L8_9ACAR</name>
<evidence type="ECO:0000259" key="5">
    <source>
        <dbReference type="PROSITE" id="PS50240"/>
    </source>
</evidence>
<dbReference type="PANTHER" id="PTHR24252">
    <property type="entry name" value="ACROSIN-RELATED"/>
    <property type="match status" value="1"/>
</dbReference>
<dbReference type="EMBL" id="NCKV01005277">
    <property type="protein sequence ID" value="RWS24164.1"/>
    <property type="molecule type" value="Genomic_DNA"/>
</dbReference>
<dbReference type="FunFam" id="2.40.10.10:FF:000073">
    <property type="entry name" value="Trypsin alpha"/>
    <property type="match status" value="1"/>
</dbReference>
<dbReference type="STRING" id="299467.A0A443S9L8"/>
<dbReference type="AlphaFoldDB" id="A0A443S9L8"/>
<dbReference type="Gene3D" id="2.40.10.10">
    <property type="entry name" value="Trypsin-like serine proteases"/>
    <property type="match status" value="1"/>
</dbReference>
<keyword evidence="6" id="KW-0812">Transmembrane</keyword>
<keyword evidence="1 6" id="KW-0645">Protease</keyword>
<evidence type="ECO:0000313" key="7">
    <source>
        <dbReference type="Proteomes" id="UP000288716"/>
    </source>
</evidence>
<dbReference type="GO" id="GO:0006508">
    <property type="term" value="P:proteolysis"/>
    <property type="evidence" value="ECO:0007669"/>
    <property type="project" value="UniProtKB-KW"/>
</dbReference>
<dbReference type="PRINTS" id="PR00722">
    <property type="entry name" value="CHYMOTRYPSIN"/>
</dbReference>
<reference evidence="6 7" key="1">
    <citation type="journal article" date="2018" name="Gigascience">
        <title>Genomes of trombidid mites reveal novel predicted allergens and laterally-transferred genes associated with secondary metabolism.</title>
        <authorList>
            <person name="Dong X."/>
            <person name="Chaisiri K."/>
            <person name="Xia D."/>
            <person name="Armstrong S.D."/>
            <person name="Fang Y."/>
            <person name="Donnelly M.J."/>
            <person name="Kadowaki T."/>
            <person name="McGarry J.W."/>
            <person name="Darby A.C."/>
            <person name="Makepeace B.L."/>
        </authorList>
    </citation>
    <scope>NUCLEOTIDE SEQUENCE [LARGE SCALE GENOMIC DNA]</scope>
    <source>
        <strain evidence="6">UoL-UT</strain>
    </source>
</reference>
<dbReference type="OrthoDB" id="6510574at2759"/>
<dbReference type="Proteomes" id="UP000288716">
    <property type="component" value="Unassembled WGS sequence"/>
</dbReference>
<dbReference type="InterPro" id="IPR001254">
    <property type="entry name" value="Trypsin_dom"/>
</dbReference>
<dbReference type="InterPro" id="IPR043504">
    <property type="entry name" value="Peptidase_S1_PA_chymotrypsin"/>
</dbReference>
<gene>
    <name evidence="6" type="ORF">B4U80_04912</name>
</gene>
<dbReference type="SMART" id="SM00020">
    <property type="entry name" value="Tryp_SPc"/>
    <property type="match status" value="1"/>
</dbReference>
<sequence length="208" mass="23125">MKAIKFSLNVQSVVFSRTEFQCGERYSAVKDRKKSFFRVVGGKEAKTGDFPWQASLQKRDRHYCGGSVISKRWILTAAHCLKPLTESVLPSVKVLVGSMYHDNRDKTGNFYGVDEVLIHESFDPKNFINDIGLIKLSKEITFSNSDKGAVAPACLPTANAAYTGTATVSGWGSLKWKGKFPPRLQALDMNLLDDNICKQSSSAQYDMD</sequence>
<dbReference type="PROSITE" id="PS50240">
    <property type="entry name" value="TRYPSIN_DOM"/>
    <property type="match status" value="1"/>
</dbReference>
<keyword evidence="7" id="KW-1185">Reference proteome</keyword>
<comment type="caution">
    <text evidence="6">The sequence shown here is derived from an EMBL/GenBank/DDBJ whole genome shotgun (WGS) entry which is preliminary data.</text>
</comment>
<feature type="non-terminal residue" evidence="6">
    <location>
        <position position="208"/>
    </location>
</feature>
<dbReference type="GO" id="GO:0004252">
    <property type="term" value="F:serine-type endopeptidase activity"/>
    <property type="evidence" value="ECO:0007669"/>
    <property type="project" value="InterPro"/>
</dbReference>
<keyword evidence="4" id="KW-1015">Disulfide bond</keyword>
<dbReference type="Pfam" id="PF00089">
    <property type="entry name" value="Trypsin"/>
    <property type="match status" value="1"/>
</dbReference>
<dbReference type="InterPro" id="IPR009003">
    <property type="entry name" value="Peptidase_S1_PA"/>
</dbReference>
<keyword evidence="6" id="KW-0472">Membrane</keyword>
<evidence type="ECO:0000256" key="1">
    <source>
        <dbReference type="ARBA" id="ARBA00022670"/>
    </source>
</evidence>
<evidence type="ECO:0000256" key="2">
    <source>
        <dbReference type="ARBA" id="ARBA00022801"/>
    </source>
</evidence>
<proteinExistence type="predicted"/>
<keyword evidence="3" id="KW-0720">Serine protease</keyword>
<dbReference type="PANTHER" id="PTHR24252:SF7">
    <property type="entry name" value="HYALIN"/>
    <property type="match status" value="1"/>
</dbReference>
<protein>
    <submittedName>
        <fullName evidence="6">Transmembrane protease serine 9-like protein</fullName>
    </submittedName>
</protein>
<dbReference type="PROSITE" id="PS00134">
    <property type="entry name" value="TRYPSIN_HIS"/>
    <property type="match status" value="1"/>
</dbReference>
<feature type="domain" description="Peptidase S1" evidence="5">
    <location>
        <begin position="39"/>
        <end position="208"/>
    </location>
</feature>
<dbReference type="CDD" id="cd00190">
    <property type="entry name" value="Tryp_SPc"/>
    <property type="match status" value="1"/>
</dbReference>
<dbReference type="InterPro" id="IPR001314">
    <property type="entry name" value="Peptidase_S1A"/>
</dbReference>
<dbReference type="SUPFAM" id="SSF50494">
    <property type="entry name" value="Trypsin-like serine proteases"/>
    <property type="match status" value="1"/>
</dbReference>
<dbReference type="VEuPathDB" id="VectorBase:LDEU007876"/>
<evidence type="ECO:0000256" key="3">
    <source>
        <dbReference type="ARBA" id="ARBA00022825"/>
    </source>
</evidence>
<accession>A0A443S9L8</accession>
<evidence type="ECO:0000256" key="4">
    <source>
        <dbReference type="ARBA" id="ARBA00023157"/>
    </source>
</evidence>